<reference evidence="1 2" key="1">
    <citation type="submission" date="2020-06" db="EMBL/GenBank/DDBJ databases">
        <authorList>
            <person name="Jo H."/>
        </authorList>
    </citation>
    <scope>NUCLEOTIDE SEQUENCE [LARGE SCALE GENOMIC DNA]</scope>
    <source>
        <strain evidence="1 2">I46</strain>
    </source>
</reference>
<evidence type="ECO:0000313" key="1">
    <source>
        <dbReference type="EMBL" id="QLD12591.1"/>
    </source>
</evidence>
<dbReference type="RefSeq" id="WP_178013475.1">
    <property type="nucleotide sequence ID" value="NZ_CP058316.1"/>
</dbReference>
<sequence>MAGFWGKRKREQQEVAEADANLAREADVALVSADERLRVTNDEMAFAEAELGAEATTPLREAVDAVRHHLGEAFHLKQLNHDEIPDTPDEVRTRNARILQLCEWAEELLDDRTSALAEAIERARRGPEILAGIRADVASLQQRVDPARAVIDRVSGRYHPDAVARIGGNADEAAGLLEFAEHGAEVAERRRAAGERGPANIALETATEAVRRARTLLDAIDDFEVEALRAQSTLADVVADSRDDLVTARTAPQTSAVSTAMAELQQALTRVSPAGSKSDPFAELSMLREKNAALDVAVDTARERAARPIPPEGHVRHAIDDADRQLSVARSVIAGHRGWIGADARTRLAEAESLRLALAPSGAIPEDDREKALADARRCALLAGEALQLAQRDIEGSRPNDGWGGPGGYGGGWGGRGGGGGGNMVGGILGGLVIGSMLDGMFD</sequence>
<name>A0A7D5EXG9_9MICO</name>
<proteinExistence type="predicted"/>
<organism evidence="1 2">
    <name type="scientific">Microbacterium oleivorans</name>
    <dbReference type="NCBI Taxonomy" id="273677"/>
    <lineage>
        <taxon>Bacteria</taxon>
        <taxon>Bacillati</taxon>
        <taxon>Actinomycetota</taxon>
        <taxon>Actinomycetes</taxon>
        <taxon>Micrococcales</taxon>
        <taxon>Microbacteriaceae</taxon>
        <taxon>Microbacterium</taxon>
    </lineage>
</organism>
<evidence type="ECO:0000313" key="2">
    <source>
        <dbReference type="Proteomes" id="UP000509638"/>
    </source>
</evidence>
<dbReference type="AlphaFoldDB" id="A0A7D5EXG9"/>
<accession>A0A7D5EXG9</accession>
<gene>
    <name evidence="1" type="ORF">HW566_12910</name>
</gene>
<dbReference type="Proteomes" id="UP000509638">
    <property type="component" value="Chromosome"/>
</dbReference>
<dbReference type="EMBL" id="CP058316">
    <property type="protein sequence ID" value="QLD12591.1"/>
    <property type="molecule type" value="Genomic_DNA"/>
</dbReference>
<protein>
    <submittedName>
        <fullName evidence="1">Uncharacterized protein</fullName>
    </submittedName>
</protein>